<dbReference type="InterPro" id="IPR005113">
    <property type="entry name" value="uDENN_dom"/>
</dbReference>
<gene>
    <name evidence="4" type="ORF">ABMA28_011605</name>
</gene>
<dbReference type="InterPro" id="IPR051942">
    <property type="entry name" value="DENN_domain_containing_2"/>
</dbReference>
<dbReference type="NCBIfam" id="TIGR03057">
    <property type="entry name" value="xxxLxxG_by_4"/>
    <property type="match status" value="1"/>
</dbReference>
<dbReference type="Proteomes" id="UP001549921">
    <property type="component" value="Unassembled WGS sequence"/>
</dbReference>
<feature type="compositionally biased region" description="Low complexity" evidence="2">
    <location>
        <begin position="53"/>
        <end position="66"/>
    </location>
</feature>
<feature type="region of interest" description="Disordered" evidence="2">
    <location>
        <begin position="207"/>
        <end position="234"/>
    </location>
</feature>
<evidence type="ECO:0000256" key="2">
    <source>
        <dbReference type="SAM" id="MobiDB-lite"/>
    </source>
</evidence>
<dbReference type="InterPro" id="IPR005112">
    <property type="entry name" value="dDENN_dom"/>
</dbReference>
<feature type="compositionally biased region" description="Polar residues" evidence="2">
    <location>
        <begin position="217"/>
        <end position="226"/>
    </location>
</feature>
<dbReference type="InterPro" id="IPR043153">
    <property type="entry name" value="DENN_C"/>
</dbReference>
<dbReference type="Pfam" id="PF03455">
    <property type="entry name" value="dDENN"/>
    <property type="match status" value="1"/>
</dbReference>
<dbReference type="Pfam" id="PF02141">
    <property type="entry name" value="DENN"/>
    <property type="match status" value="1"/>
</dbReference>
<accession>A0ABD0S5V5</accession>
<protein>
    <recommendedName>
        <fullName evidence="3">UDENN domain-containing protein</fullName>
    </recommendedName>
</protein>
<dbReference type="Pfam" id="PF03456">
    <property type="entry name" value="uDENN"/>
    <property type="match status" value="1"/>
</dbReference>
<dbReference type="InterPro" id="IPR023908">
    <property type="entry name" value="xxxLxxG_rpt"/>
</dbReference>
<dbReference type="SMART" id="SM00799">
    <property type="entry name" value="DENN"/>
    <property type="match status" value="1"/>
</dbReference>
<feature type="region of interest" description="Disordered" evidence="2">
    <location>
        <begin position="53"/>
        <end position="75"/>
    </location>
</feature>
<dbReference type="PANTHER" id="PTHR15288">
    <property type="entry name" value="DENN DOMAIN-CONTAINING PROTEIN 2"/>
    <property type="match status" value="1"/>
</dbReference>
<dbReference type="Gene3D" id="3.30.450.200">
    <property type="match status" value="1"/>
</dbReference>
<dbReference type="Gene3D" id="3.40.50.11500">
    <property type="match status" value="1"/>
</dbReference>
<comment type="caution">
    <text evidence="4">The sequence shown here is derived from an EMBL/GenBank/DDBJ whole genome shotgun (WGS) entry which is preliminary data.</text>
</comment>
<dbReference type="InterPro" id="IPR001194">
    <property type="entry name" value="cDENN_dom"/>
</dbReference>
<organism evidence="4 5">
    <name type="scientific">Loxostege sticticalis</name>
    <name type="common">Beet webworm moth</name>
    <dbReference type="NCBI Taxonomy" id="481309"/>
    <lineage>
        <taxon>Eukaryota</taxon>
        <taxon>Metazoa</taxon>
        <taxon>Ecdysozoa</taxon>
        <taxon>Arthropoda</taxon>
        <taxon>Hexapoda</taxon>
        <taxon>Insecta</taxon>
        <taxon>Pterygota</taxon>
        <taxon>Neoptera</taxon>
        <taxon>Endopterygota</taxon>
        <taxon>Lepidoptera</taxon>
        <taxon>Glossata</taxon>
        <taxon>Ditrysia</taxon>
        <taxon>Pyraloidea</taxon>
        <taxon>Crambidae</taxon>
        <taxon>Pyraustinae</taxon>
        <taxon>Loxostege</taxon>
    </lineage>
</organism>
<evidence type="ECO:0000256" key="1">
    <source>
        <dbReference type="SAM" id="Coils"/>
    </source>
</evidence>
<keyword evidence="1" id="KW-0175">Coiled coil</keyword>
<sequence length="1449" mass="164274">MISQTKNRVQAIKSKFENLSSDNENLIVRKSEKHLCKQDELVSEVFAQVIELNNSENENDSNTVEVESPEPNSSYLYSKIDPKKAVSDVKKSLTRQCSDPGKKLHRSHAFRCDRSQKITNSPKRHGSCNGRSETSDFTLKMGEKKLSKDRLKRLGNLLEDQMRKENFVVPSGLVIVGEVLEIKPTDSIPDKDVPKHILDQYAKVVKPKKNEEKQDTMTDSGVSSETENLEDDKSSKIKKLTSQFEKTETATNLEGMNDLCVSSDTIRLERKNPHLTLTDTLKKALKQPLPAGPPPKKPPRTFVNIPENEKQKKDTKKMLEKLEQVLQKREAQNTSTKNIYDIAESNMSAKKPKEVHYLCTEILDITHRTLLPNQNTSESLANCFNSLNCAVLTNSTASLPYSRLSSNFEHLNGFCSCSNNSLSEIKHMSTFGVQNKCSKCMVNDEKEEQFKCHLNCECKEGKSEFYVEKEHIYDEPFNEEASKDNGTVKKNHYGTINSLKMNGSYSKSLEDLRMDSEDDKKIYDIPCDVSRSETPDFTTSSPKSEFQKLRENFENGFCPDTPKPEPENRKTSTPSLIRKFSTENTEPGPIRKFSTENTEPASDIRKASTESNEIVSANIRKFSSNLKDIPEAKKSDDTETKKSTEKPALLTKPNFVKKVSKSSENLTEEFKSAKRLVEKKFGTEAKRYRNRAEVGNTVFSLPKKNYTQLDVDRENLNRLMNEIYETVTAACNMDDRKPCSFPTDQSDGSTSEDSIKLTRSLTEKRKNYVRRVSSRVAYLDQNNIKRTRYRHQTSVCSYKSEIIDNPYSTFRSWKSFRTSRSNLNDSKMETDSKFNLTDSTGNILSMKDEFDSESIDKFSIDEKTGCVDIGLPFEPRERGLFNVCLLVGLNYMTGEAYVKSVFPNQVQVPPHIENLIFPETLSSASRGEWAAEAKGAQCYSLVLTDERGERSYGYCRRVLPEGASTCLPLCYCLIGRYRAPGFYYKVLQEIESHHGSSEVEIHSILQQLFETDFPNPGEELTITYKHRIESDICTSGKSYRNSINLGDILKCKTMPDMRRSGGNELSNESSKELADGLKELADGSKELSDGSKELANCLDSTEGRDYSDLPKFLDLENNNGPKKVLLSLENPKTRVIKRPIEPRVDEDNLSTLLDSLGAGLVIKVFGSLLLERKLVICSDQLSAVSSCMEALQSALYPFVWQQPLIAAIPAEIQRDVLEAPLPILAGMLKTTSVDYSGVNFEEGMLIDLTHPSKAIFYQGDESTILPTTSYKTLKTSLQMETNKQTNRQDTKTRNVMISEAFLRFFVDILGDFWKFFSFGELKDGELGKGNVVFDKEAYIKSVSSKQNQYFLEWFTETAMFNHFIQNMAVSIRLPTSPTTPPSPTLPISLQFEFADSKLVDTPLPSFYELFNERLWRNRNVNKSVDKTNYKSAVNKKVKLLKTKLRDLIT</sequence>
<dbReference type="EMBL" id="JBEDNZ010000029">
    <property type="protein sequence ID" value="KAL0809424.1"/>
    <property type="molecule type" value="Genomic_DNA"/>
</dbReference>
<evidence type="ECO:0000259" key="3">
    <source>
        <dbReference type="PROSITE" id="PS50211"/>
    </source>
</evidence>
<evidence type="ECO:0000313" key="5">
    <source>
        <dbReference type="Proteomes" id="UP001549921"/>
    </source>
</evidence>
<feature type="domain" description="UDENN" evidence="3">
    <location>
        <begin position="882"/>
        <end position="1374"/>
    </location>
</feature>
<dbReference type="PANTHER" id="PTHR15288:SF0">
    <property type="entry name" value="UDENN DOMAIN-CONTAINING PROTEIN"/>
    <property type="match status" value="1"/>
</dbReference>
<dbReference type="PROSITE" id="PS50211">
    <property type="entry name" value="DENN"/>
    <property type="match status" value="1"/>
</dbReference>
<dbReference type="InterPro" id="IPR037516">
    <property type="entry name" value="Tripartite_DENN"/>
</dbReference>
<proteinExistence type="predicted"/>
<feature type="coiled-coil region" evidence="1">
    <location>
        <begin position="305"/>
        <end position="339"/>
    </location>
</feature>
<dbReference type="SMART" id="SM00800">
    <property type="entry name" value="uDENN"/>
    <property type="match status" value="1"/>
</dbReference>
<dbReference type="SMART" id="SM00801">
    <property type="entry name" value="dDENN"/>
    <property type="match status" value="1"/>
</dbReference>
<evidence type="ECO:0000313" key="4">
    <source>
        <dbReference type="EMBL" id="KAL0809424.1"/>
    </source>
</evidence>
<reference evidence="4 5" key="1">
    <citation type="submission" date="2024-06" db="EMBL/GenBank/DDBJ databases">
        <title>A chromosome-level genome assembly of beet webworm, Loxostege sticticalis.</title>
        <authorList>
            <person name="Zhang Y."/>
        </authorList>
    </citation>
    <scope>NUCLEOTIDE SEQUENCE [LARGE SCALE GENOMIC DNA]</scope>
    <source>
        <strain evidence="4">AQ028</strain>
        <tissue evidence="4">Male pupae</tissue>
    </source>
</reference>
<name>A0ABD0S5V5_LOXSC</name>
<feature type="region of interest" description="Disordered" evidence="2">
    <location>
        <begin position="556"/>
        <end position="610"/>
    </location>
</feature>